<keyword evidence="1" id="KW-0812">Transmembrane</keyword>
<dbReference type="PROSITE" id="PS51178">
    <property type="entry name" value="PASTA"/>
    <property type="match status" value="2"/>
</dbReference>
<sequence length="377" mass="41746">MDDENKTSDSDGSKKNSLFGKNKFKITKINAADILFKLKNFFFNKLRINAADTLSLFQKNSKAMIFTFVSAFILMIFSAGVVFFAVVQGQEKVMVPDVTGQTLADALIEMQEKELYPKIRLRYSERPGDAGKILEQNPGAGMIVKAGRRISLVVSKGVVIDHIEDYKGLILDDVRMQLQTLFAGSANPLIVLADPVYKADVSSPGVILEQNPAPGTVITEPVTLNLIVSRGPEFENTRVPNIIGKNVKEMLEIMQTSKIVFDFTSHIAKANETPGTVVQQQTFDKEFLPNYSRVSAEFAFPEAGGDEFVFGILSETLTNYPYPVPVRIEVQSPETEPYTLIAFNHPGGNFTAPYELAKGSVLVLYVVEKERSRTTVK</sequence>
<dbReference type="InterPro" id="IPR005543">
    <property type="entry name" value="PASTA_dom"/>
</dbReference>
<dbReference type="AlphaFoldDB" id="A0A975F1I3"/>
<name>A0A975F1I3_9SPIR</name>
<organism evidence="3 4">
    <name type="scientific">Treponema parvum</name>
    <dbReference type="NCBI Taxonomy" id="138851"/>
    <lineage>
        <taxon>Bacteria</taxon>
        <taxon>Pseudomonadati</taxon>
        <taxon>Spirochaetota</taxon>
        <taxon>Spirochaetia</taxon>
        <taxon>Spirochaetales</taxon>
        <taxon>Treponemataceae</taxon>
        <taxon>Treponema</taxon>
    </lineage>
</organism>
<evidence type="ECO:0000256" key="1">
    <source>
        <dbReference type="SAM" id="Phobius"/>
    </source>
</evidence>
<protein>
    <submittedName>
        <fullName evidence="3">PASTA domain-containing protein</fullName>
    </submittedName>
</protein>
<evidence type="ECO:0000313" key="3">
    <source>
        <dbReference type="EMBL" id="QTQ12754.1"/>
    </source>
</evidence>
<evidence type="ECO:0000313" key="4">
    <source>
        <dbReference type="Proteomes" id="UP000671995"/>
    </source>
</evidence>
<accession>A0A975F1I3</accession>
<dbReference type="RefSeq" id="WP_210117465.1">
    <property type="nucleotide sequence ID" value="NZ_CP054257.1"/>
</dbReference>
<keyword evidence="1" id="KW-0472">Membrane</keyword>
<keyword evidence="1" id="KW-1133">Transmembrane helix</keyword>
<dbReference type="CDD" id="cd06577">
    <property type="entry name" value="PASTA_pknB"/>
    <property type="match status" value="1"/>
</dbReference>
<reference evidence="3" key="2">
    <citation type="journal article" date="2021" name="Microbiol. Resour. Announc.">
        <title>Complete Genome Sequences of Three Human Oral Treponema parvum Isolates.</title>
        <authorList>
            <person name="Zeng H."/>
            <person name="Watt R.M."/>
        </authorList>
    </citation>
    <scope>NUCLEOTIDE SEQUENCE</scope>
    <source>
        <strain evidence="3">ATCC 700773</strain>
    </source>
</reference>
<evidence type="ECO:0000259" key="2">
    <source>
        <dbReference type="PROSITE" id="PS51178"/>
    </source>
</evidence>
<gene>
    <name evidence="3" type="ORF">HRI96_11435</name>
</gene>
<dbReference type="Gene3D" id="3.30.10.20">
    <property type="match status" value="2"/>
</dbReference>
<feature type="domain" description="PASTA" evidence="2">
    <location>
        <begin position="157"/>
        <end position="230"/>
    </location>
</feature>
<feature type="domain" description="PASTA" evidence="2">
    <location>
        <begin position="89"/>
        <end position="156"/>
    </location>
</feature>
<reference evidence="3" key="1">
    <citation type="submission" date="2020-05" db="EMBL/GenBank/DDBJ databases">
        <authorList>
            <person name="Zeng H."/>
            <person name="Chan Y.K."/>
            <person name="Watt R.M."/>
        </authorList>
    </citation>
    <scope>NUCLEOTIDE SEQUENCE</scope>
    <source>
        <strain evidence="3">ATCC 700773</strain>
    </source>
</reference>
<feature type="transmembrane region" description="Helical" evidence="1">
    <location>
        <begin position="63"/>
        <end position="87"/>
    </location>
</feature>
<dbReference type="Proteomes" id="UP000671995">
    <property type="component" value="Chromosome"/>
</dbReference>
<dbReference type="EMBL" id="CP054257">
    <property type="protein sequence ID" value="QTQ12754.1"/>
    <property type="molecule type" value="Genomic_DNA"/>
</dbReference>
<dbReference type="Pfam" id="PF03793">
    <property type="entry name" value="PASTA"/>
    <property type="match status" value="1"/>
</dbReference>
<proteinExistence type="predicted"/>
<dbReference type="SMART" id="SM00740">
    <property type="entry name" value="PASTA"/>
    <property type="match status" value="2"/>
</dbReference>